<reference evidence="2 3" key="1">
    <citation type="submission" date="2016-08" db="EMBL/GenBank/DDBJ databases">
        <title>Evolution of the type three secretion system and type three effector repertoires in Xanthomonas.</title>
        <authorList>
            <person name="Merda D."/>
            <person name="Briand M."/>
            <person name="Bosis E."/>
            <person name="Rousseau C."/>
            <person name="Portier P."/>
            <person name="Jacques M.-A."/>
            <person name="Fischer-Le Saux M."/>
        </authorList>
    </citation>
    <scope>NUCLEOTIDE SEQUENCE [LARGE SCALE GENOMIC DNA]</scope>
    <source>
        <strain evidence="2 3">CFBP 3122</strain>
    </source>
</reference>
<dbReference type="EMBL" id="MIGV01000043">
    <property type="protein sequence ID" value="PPT73579.1"/>
    <property type="molecule type" value="Genomic_DNA"/>
</dbReference>
<comment type="caution">
    <text evidence="2">The sequence shown here is derived from an EMBL/GenBank/DDBJ whole genome shotgun (WGS) entry which is preliminary data.</text>
</comment>
<evidence type="ECO:0000256" key="1">
    <source>
        <dbReference type="SAM" id="MobiDB-lite"/>
    </source>
</evidence>
<feature type="region of interest" description="Disordered" evidence="1">
    <location>
        <begin position="1"/>
        <end position="87"/>
    </location>
</feature>
<name>A0A2S6YZK0_9XANT</name>
<gene>
    <name evidence="2" type="ORF">XaplCFBP3122_19930</name>
</gene>
<accession>A0A2S6YZK0</accession>
<evidence type="ECO:0000313" key="2">
    <source>
        <dbReference type="EMBL" id="PPT73579.1"/>
    </source>
</evidence>
<sequence>MSRALMHLRSDPLLTDAARHPSTSPVGAHPGATGHTGKAPRAQVRSYRHCDSSGKATLHVSAVASRSAATGTAAPRPCPTSPPPDRR</sequence>
<feature type="compositionally biased region" description="Pro residues" evidence="1">
    <location>
        <begin position="76"/>
        <end position="87"/>
    </location>
</feature>
<dbReference type="AlphaFoldDB" id="A0A2S6YZK0"/>
<dbReference type="Proteomes" id="UP000238270">
    <property type="component" value="Unassembled WGS sequence"/>
</dbReference>
<organism evidence="2 3">
    <name type="scientific">Xanthomonas arboricola pv. populi</name>
    <dbReference type="NCBI Taxonomy" id="487823"/>
    <lineage>
        <taxon>Bacteria</taxon>
        <taxon>Pseudomonadati</taxon>
        <taxon>Pseudomonadota</taxon>
        <taxon>Gammaproteobacteria</taxon>
        <taxon>Lysobacterales</taxon>
        <taxon>Lysobacteraceae</taxon>
        <taxon>Xanthomonas</taxon>
    </lineage>
</organism>
<protein>
    <submittedName>
        <fullName evidence="2">Uncharacterized protein</fullName>
    </submittedName>
</protein>
<proteinExistence type="predicted"/>
<evidence type="ECO:0000313" key="3">
    <source>
        <dbReference type="Proteomes" id="UP000238270"/>
    </source>
</evidence>